<feature type="transmembrane region" description="Helical" evidence="2">
    <location>
        <begin position="74"/>
        <end position="95"/>
    </location>
</feature>
<comment type="caution">
    <text evidence="4">The sequence shown here is derived from an EMBL/GenBank/DDBJ whole genome shotgun (WGS) entry which is preliminary data.</text>
</comment>
<dbReference type="Pfam" id="PF00722">
    <property type="entry name" value="Glyco_hydro_16"/>
    <property type="match status" value="1"/>
</dbReference>
<dbReference type="RefSeq" id="WP_380541429.1">
    <property type="nucleotide sequence ID" value="NZ_JBHFAB010000025.1"/>
</dbReference>
<dbReference type="InterPro" id="IPR050546">
    <property type="entry name" value="Glycosyl_Hydrlase_16"/>
</dbReference>
<name>A0ABV6W2X9_9ACTN</name>
<feature type="transmembrane region" description="Helical" evidence="2">
    <location>
        <begin position="35"/>
        <end position="53"/>
    </location>
</feature>
<reference evidence="4 5" key="1">
    <citation type="submission" date="2024-09" db="EMBL/GenBank/DDBJ databases">
        <authorList>
            <person name="Lee S.D."/>
        </authorList>
    </citation>
    <scope>NUCLEOTIDE SEQUENCE [LARGE SCALE GENOMIC DNA]</scope>
    <source>
        <strain evidence="4 5">N8-3</strain>
    </source>
</reference>
<dbReference type="EMBL" id="JBHFAB010000025">
    <property type="protein sequence ID" value="MFC1420355.1"/>
    <property type="molecule type" value="Genomic_DNA"/>
</dbReference>
<evidence type="ECO:0000259" key="3">
    <source>
        <dbReference type="PROSITE" id="PS51762"/>
    </source>
</evidence>
<feature type="domain" description="GH16" evidence="3">
    <location>
        <begin position="219"/>
        <end position="461"/>
    </location>
</feature>
<dbReference type="SUPFAM" id="SSF49899">
    <property type="entry name" value="Concanavalin A-like lectins/glucanases"/>
    <property type="match status" value="1"/>
</dbReference>
<evidence type="ECO:0000256" key="2">
    <source>
        <dbReference type="SAM" id="Phobius"/>
    </source>
</evidence>
<feature type="region of interest" description="Disordered" evidence="1">
    <location>
        <begin position="124"/>
        <end position="172"/>
    </location>
</feature>
<proteinExistence type="predicted"/>
<feature type="region of interest" description="Disordered" evidence="1">
    <location>
        <begin position="195"/>
        <end position="235"/>
    </location>
</feature>
<evidence type="ECO:0000313" key="5">
    <source>
        <dbReference type="Proteomes" id="UP001592531"/>
    </source>
</evidence>
<keyword evidence="2" id="KW-1133">Transmembrane helix</keyword>
<gene>
    <name evidence="4" type="ORF">ACEZDE_27465</name>
</gene>
<evidence type="ECO:0000313" key="4">
    <source>
        <dbReference type="EMBL" id="MFC1420355.1"/>
    </source>
</evidence>
<evidence type="ECO:0000256" key="1">
    <source>
        <dbReference type="SAM" id="MobiDB-lite"/>
    </source>
</evidence>
<keyword evidence="2" id="KW-0472">Membrane</keyword>
<dbReference type="PANTHER" id="PTHR10963">
    <property type="entry name" value="GLYCOSYL HYDROLASE-RELATED"/>
    <property type="match status" value="1"/>
</dbReference>
<dbReference type="InterPro" id="IPR013320">
    <property type="entry name" value="ConA-like_dom_sf"/>
</dbReference>
<dbReference type="Gene3D" id="2.60.120.200">
    <property type="match status" value="1"/>
</dbReference>
<keyword evidence="2" id="KW-0812">Transmembrane</keyword>
<dbReference type="PANTHER" id="PTHR10963:SF60">
    <property type="entry name" value="GRAM-NEGATIVE BACTERIA-BINDING PROTEIN 1-RELATED"/>
    <property type="match status" value="1"/>
</dbReference>
<organism evidence="4 5">
    <name type="scientific">Streptacidiphilus cavernicola</name>
    <dbReference type="NCBI Taxonomy" id="3342716"/>
    <lineage>
        <taxon>Bacteria</taxon>
        <taxon>Bacillati</taxon>
        <taxon>Actinomycetota</taxon>
        <taxon>Actinomycetes</taxon>
        <taxon>Kitasatosporales</taxon>
        <taxon>Streptomycetaceae</taxon>
        <taxon>Streptacidiphilus</taxon>
    </lineage>
</organism>
<feature type="transmembrane region" description="Helical" evidence="2">
    <location>
        <begin position="101"/>
        <end position="118"/>
    </location>
</feature>
<feature type="transmembrane region" description="Helical" evidence="2">
    <location>
        <begin position="176"/>
        <end position="196"/>
    </location>
</feature>
<keyword evidence="5" id="KW-1185">Reference proteome</keyword>
<dbReference type="InterPro" id="IPR000757">
    <property type="entry name" value="Beta-glucanase-like"/>
</dbReference>
<dbReference type="CDD" id="cd08023">
    <property type="entry name" value="GH16_laminarinase_like"/>
    <property type="match status" value="1"/>
</dbReference>
<protein>
    <submittedName>
        <fullName evidence="4">Family 16 glycosylhydrolase</fullName>
    </submittedName>
</protein>
<dbReference type="PROSITE" id="PS51762">
    <property type="entry name" value="GH16_2"/>
    <property type="match status" value="1"/>
</dbReference>
<sequence>MNRGLADPVLALSGWAALVATLLPAAEPVRVLLVVVFLVLCPGAAAVRAGTPVSRPGARPGSDGRERESARLEAAVLTVALSLAIGALVAEAFFLSRSFTAARALATLAAVTTLLVLTRRLRRRRARTTDDGGPVVPPNPAPDGAPPDPARPDRAPSDPARPRPGPLRRTRRVTPALALAVALALTAAGCGGGAAVPQLSPSSPSAAPSSPSGGSAGPPPAPAAPGPWHQVFDDEFSGTSLDTSHWATCYDWNVNGCTNAGNHETEWYLPSQVTVGGGLLNLTAQRLSTTGSDGVHYPWRSGMVSTGRDSWYANPRHTFTYGYFAARIKVPAGAGFFPAFWLMPASRTTPPELDVIEFIGGTRTAVMTVHWVGPGGKDLHEGKHYVGAADYSAGYHVFALDWEKNSLTWYIDGVARLSLTEHVPHVPMEVLLTLAVGFPSAPPASADSAVMRTDWVRIWQH</sequence>
<feature type="compositionally biased region" description="Low complexity" evidence="1">
    <location>
        <begin position="200"/>
        <end position="213"/>
    </location>
</feature>
<feature type="compositionally biased region" description="Pro residues" evidence="1">
    <location>
        <begin position="135"/>
        <end position="149"/>
    </location>
</feature>
<accession>A0ABV6W2X9</accession>
<dbReference type="Proteomes" id="UP001592531">
    <property type="component" value="Unassembled WGS sequence"/>
</dbReference>